<dbReference type="AlphaFoldDB" id="A0A5C3LMX7"/>
<name>A0A5C3LMX7_9AGAR</name>
<dbReference type="EMBL" id="ML213630">
    <property type="protein sequence ID" value="TFK34524.1"/>
    <property type="molecule type" value="Genomic_DNA"/>
</dbReference>
<evidence type="ECO:0008006" key="3">
    <source>
        <dbReference type="Google" id="ProtNLM"/>
    </source>
</evidence>
<organism evidence="1 2">
    <name type="scientific">Crucibulum laeve</name>
    <dbReference type="NCBI Taxonomy" id="68775"/>
    <lineage>
        <taxon>Eukaryota</taxon>
        <taxon>Fungi</taxon>
        <taxon>Dikarya</taxon>
        <taxon>Basidiomycota</taxon>
        <taxon>Agaricomycotina</taxon>
        <taxon>Agaricomycetes</taxon>
        <taxon>Agaricomycetidae</taxon>
        <taxon>Agaricales</taxon>
        <taxon>Agaricineae</taxon>
        <taxon>Nidulariaceae</taxon>
        <taxon>Crucibulum</taxon>
    </lineage>
</organism>
<evidence type="ECO:0000313" key="1">
    <source>
        <dbReference type="EMBL" id="TFK34524.1"/>
    </source>
</evidence>
<dbReference type="STRING" id="68775.A0A5C3LMX7"/>
<evidence type="ECO:0000313" key="2">
    <source>
        <dbReference type="Proteomes" id="UP000308652"/>
    </source>
</evidence>
<proteinExistence type="predicted"/>
<dbReference type="OrthoDB" id="3041002at2759"/>
<dbReference type="Proteomes" id="UP000308652">
    <property type="component" value="Unassembled WGS sequence"/>
</dbReference>
<gene>
    <name evidence="1" type="ORF">BDQ12DRAFT_726752</name>
</gene>
<reference evidence="1 2" key="1">
    <citation type="journal article" date="2019" name="Nat. Ecol. Evol.">
        <title>Megaphylogeny resolves global patterns of mushroom evolution.</title>
        <authorList>
            <person name="Varga T."/>
            <person name="Krizsan K."/>
            <person name="Foldi C."/>
            <person name="Dima B."/>
            <person name="Sanchez-Garcia M."/>
            <person name="Sanchez-Ramirez S."/>
            <person name="Szollosi G.J."/>
            <person name="Szarkandi J.G."/>
            <person name="Papp V."/>
            <person name="Albert L."/>
            <person name="Andreopoulos W."/>
            <person name="Angelini C."/>
            <person name="Antonin V."/>
            <person name="Barry K.W."/>
            <person name="Bougher N.L."/>
            <person name="Buchanan P."/>
            <person name="Buyck B."/>
            <person name="Bense V."/>
            <person name="Catcheside P."/>
            <person name="Chovatia M."/>
            <person name="Cooper J."/>
            <person name="Damon W."/>
            <person name="Desjardin D."/>
            <person name="Finy P."/>
            <person name="Geml J."/>
            <person name="Haridas S."/>
            <person name="Hughes K."/>
            <person name="Justo A."/>
            <person name="Karasinski D."/>
            <person name="Kautmanova I."/>
            <person name="Kiss B."/>
            <person name="Kocsube S."/>
            <person name="Kotiranta H."/>
            <person name="LaButti K.M."/>
            <person name="Lechner B.E."/>
            <person name="Liimatainen K."/>
            <person name="Lipzen A."/>
            <person name="Lukacs Z."/>
            <person name="Mihaltcheva S."/>
            <person name="Morgado L.N."/>
            <person name="Niskanen T."/>
            <person name="Noordeloos M.E."/>
            <person name="Ohm R.A."/>
            <person name="Ortiz-Santana B."/>
            <person name="Ovrebo C."/>
            <person name="Racz N."/>
            <person name="Riley R."/>
            <person name="Savchenko A."/>
            <person name="Shiryaev A."/>
            <person name="Soop K."/>
            <person name="Spirin V."/>
            <person name="Szebenyi C."/>
            <person name="Tomsovsky M."/>
            <person name="Tulloss R.E."/>
            <person name="Uehling J."/>
            <person name="Grigoriev I.V."/>
            <person name="Vagvolgyi C."/>
            <person name="Papp T."/>
            <person name="Martin F.M."/>
            <person name="Miettinen O."/>
            <person name="Hibbett D.S."/>
            <person name="Nagy L.G."/>
        </authorList>
    </citation>
    <scope>NUCLEOTIDE SEQUENCE [LARGE SCALE GENOMIC DNA]</scope>
    <source>
        <strain evidence="1 2">CBS 166.37</strain>
    </source>
</reference>
<protein>
    <recommendedName>
        <fullName evidence="3">F-box domain-containing protein</fullName>
    </recommendedName>
</protein>
<sequence>MHVCPLNSNIPSFVQALGPSLHHLEIASQFHDMDSNDAFATLDLSSATSLKHFCAGSSTRVLSLIPWVLRIISQLPESSPPTLKILQIAFASSRQFFLDLPFLRCLSSILARPGFSKLEIIHFVAFSNVPDEETKHEVISTISTTLEEWNSKGVLRFTFPN</sequence>
<accession>A0A5C3LMX7</accession>
<keyword evidence="2" id="KW-1185">Reference proteome</keyword>